<evidence type="ECO:0000313" key="2">
    <source>
        <dbReference type="EMBL" id="ABF88401.1"/>
    </source>
</evidence>
<keyword evidence="1" id="KW-0812">Transmembrane</keyword>
<keyword evidence="1" id="KW-1133">Transmembrane helix</keyword>
<dbReference type="GeneID" id="41357616"/>
<dbReference type="STRING" id="246197.MXAN_0111"/>
<keyword evidence="3" id="KW-1185">Reference proteome</keyword>
<dbReference type="InterPro" id="IPR011047">
    <property type="entry name" value="Quinoprotein_ADH-like_sf"/>
</dbReference>
<dbReference type="OrthoDB" id="5381955at2"/>
<dbReference type="AlphaFoldDB" id="Q1DG29"/>
<name>Q1DG29_MYXXD</name>
<dbReference type="RefSeq" id="WP_011550258.1">
    <property type="nucleotide sequence ID" value="NC_008095.1"/>
</dbReference>
<dbReference type="EnsemblBacteria" id="ABF88401">
    <property type="protein sequence ID" value="ABF88401"/>
    <property type="gene ID" value="MXAN_0111"/>
</dbReference>
<evidence type="ECO:0000313" key="3">
    <source>
        <dbReference type="Proteomes" id="UP000002402"/>
    </source>
</evidence>
<dbReference type="KEGG" id="mxa:MXAN_0111"/>
<accession>Q1DG29</accession>
<protein>
    <submittedName>
        <fullName evidence="2">Uncharacterized protein</fullName>
    </submittedName>
</protein>
<dbReference type="SUPFAM" id="SSF50998">
    <property type="entry name" value="Quinoprotein alcohol dehydrogenase-like"/>
    <property type="match status" value="1"/>
</dbReference>
<reference evidence="2 3" key="1">
    <citation type="journal article" date="2006" name="Proc. Natl. Acad. Sci. U.S.A.">
        <title>Evolution of sensory complexity recorded in a myxobacterial genome.</title>
        <authorList>
            <person name="Goldman B.S."/>
            <person name="Nierman W.C."/>
            <person name="Kaiser D."/>
            <person name="Slater S.C."/>
            <person name="Durkin A.S."/>
            <person name="Eisen J.A."/>
            <person name="Ronning C.M."/>
            <person name="Barbazuk W.B."/>
            <person name="Blanchard M."/>
            <person name="Field C."/>
            <person name="Halling C."/>
            <person name="Hinkle G."/>
            <person name="Iartchuk O."/>
            <person name="Kim H.S."/>
            <person name="Mackenzie C."/>
            <person name="Madupu R."/>
            <person name="Miller N."/>
            <person name="Shvartsbeyn A."/>
            <person name="Sullivan S.A."/>
            <person name="Vaudin M."/>
            <person name="Wiegand R."/>
            <person name="Kaplan H.B."/>
        </authorList>
    </citation>
    <scope>NUCLEOTIDE SEQUENCE [LARGE SCALE GENOMIC DNA]</scope>
    <source>
        <strain evidence="3">DK1622</strain>
    </source>
</reference>
<feature type="transmembrane region" description="Helical" evidence="1">
    <location>
        <begin position="66"/>
        <end position="89"/>
    </location>
</feature>
<evidence type="ECO:0000256" key="1">
    <source>
        <dbReference type="SAM" id="Phobius"/>
    </source>
</evidence>
<proteinExistence type="predicted"/>
<keyword evidence="1" id="KW-0472">Membrane</keyword>
<dbReference type="eggNOG" id="COG1520">
    <property type="taxonomic scope" value="Bacteria"/>
</dbReference>
<dbReference type="HOGENOM" id="CLU_623634_0_0_7"/>
<organism evidence="2 3">
    <name type="scientific">Myxococcus xanthus (strain DK1622)</name>
    <dbReference type="NCBI Taxonomy" id="246197"/>
    <lineage>
        <taxon>Bacteria</taxon>
        <taxon>Pseudomonadati</taxon>
        <taxon>Myxococcota</taxon>
        <taxon>Myxococcia</taxon>
        <taxon>Myxococcales</taxon>
        <taxon>Cystobacterineae</taxon>
        <taxon>Myxococcaceae</taxon>
        <taxon>Myxococcus</taxon>
    </lineage>
</organism>
<dbReference type="EMBL" id="CP000113">
    <property type="protein sequence ID" value="ABF88401.1"/>
    <property type="molecule type" value="Genomic_DNA"/>
</dbReference>
<gene>
    <name evidence="2" type="ordered locus">MXAN_0111</name>
</gene>
<dbReference type="Proteomes" id="UP000002402">
    <property type="component" value="Chromosome"/>
</dbReference>
<sequence length="443" mass="47369">MARARPTSPRCPRCNAPFALTQGQELYTCGYCNASIDTRGEKAPLPSYEAPPVPESEERGGIPVGVIQLAAIGGVVLALIALVVGFITWTTASESTGGPIPGGPGPAPIVVARPPGVEKASTFQWDTTSVPLVVDLNGDGTDDFVGRIRRLMPNTGGTDIRSMAAAFDGKSLGLLWETGLEGSISELSGTVHFVHQGGRVVMSSPDAVSILDPQTGKQLGRVALSDKPRNLCIPRGDTESVWVDVSDGQNLLLNTKTAAARPAIEPPPSCAPFKWGPRMCPPQLVRRSPIPCERPRDLPDVPGFSAQHVYKLNDLNVVLGERSPGSRVPMAAVFQQGQKVPLWHGNVADMDPKMVKERVVEVLAFSEDALVMVYELKEGGAQLIRRDMRTGSVSWDVPIPNSKSGSGASDIKLHGGRVYVPHWVWLDVFDAKTGNLIGTLGKW</sequence>